<dbReference type="InterPro" id="IPR052159">
    <property type="entry name" value="Competence_DNA_uptake"/>
</dbReference>
<keyword evidence="5 6" id="KW-0472">Membrane</keyword>
<evidence type="ECO:0000256" key="4">
    <source>
        <dbReference type="ARBA" id="ARBA00022989"/>
    </source>
</evidence>
<feature type="transmembrane region" description="Helical" evidence="6">
    <location>
        <begin position="312"/>
        <end position="329"/>
    </location>
</feature>
<keyword evidence="3 6" id="KW-0812">Transmembrane</keyword>
<accession>A0A975DGS8</accession>
<dbReference type="EMBL" id="CP072133">
    <property type="protein sequence ID" value="QTH71508.1"/>
    <property type="molecule type" value="Genomic_DNA"/>
</dbReference>
<proteinExistence type="predicted"/>
<reference evidence="8" key="1">
    <citation type="submission" date="2021-03" db="EMBL/GenBank/DDBJ databases">
        <title>Complete Genome of Pseudoalteromonas xiamenensis STKMTI.2, a new potential marine bacterium producing anti-Vibrio compounds.</title>
        <authorList>
            <person name="Handayani D.P."/>
            <person name="Isnansetyo A."/>
            <person name="Istiqomah I."/>
            <person name="Jumina J."/>
        </authorList>
    </citation>
    <scope>NUCLEOTIDE SEQUENCE</scope>
    <source>
        <strain evidence="8">STKMTI.2</strain>
    </source>
</reference>
<dbReference type="PANTHER" id="PTHR30619">
    <property type="entry name" value="DNA INTERNALIZATION/COMPETENCE PROTEIN COMEC/REC2"/>
    <property type="match status" value="1"/>
</dbReference>
<feature type="transmembrane region" description="Helical" evidence="6">
    <location>
        <begin position="200"/>
        <end position="219"/>
    </location>
</feature>
<dbReference type="RefSeq" id="WP_208843134.1">
    <property type="nucleotide sequence ID" value="NZ_CP072133.1"/>
</dbReference>
<dbReference type="InterPro" id="IPR004477">
    <property type="entry name" value="ComEC_N"/>
</dbReference>
<feature type="transmembrane region" description="Helical" evidence="6">
    <location>
        <begin position="365"/>
        <end position="387"/>
    </location>
</feature>
<name>A0A975DGS8_9GAMM</name>
<gene>
    <name evidence="8" type="ORF">J5O05_00510</name>
</gene>
<evidence type="ECO:0000256" key="1">
    <source>
        <dbReference type="ARBA" id="ARBA00004651"/>
    </source>
</evidence>
<dbReference type="AlphaFoldDB" id="A0A975DGS8"/>
<feature type="transmembrane region" description="Helical" evidence="6">
    <location>
        <begin position="288"/>
        <end position="306"/>
    </location>
</feature>
<feature type="transmembrane region" description="Helical" evidence="6">
    <location>
        <begin position="240"/>
        <end position="258"/>
    </location>
</feature>
<feature type="transmembrane region" description="Helical" evidence="6">
    <location>
        <begin position="29"/>
        <end position="47"/>
    </location>
</feature>
<dbReference type="GO" id="GO:0005886">
    <property type="term" value="C:plasma membrane"/>
    <property type="evidence" value="ECO:0007669"/>
    <property type="project" value="UniProtKB-SubCell"/>
</dbReference>
<evidence type="ECO:0000313" key="8">
    <source>
        <dbReference type="EMBL" id="QTH71508.1"/>
    </source>
</evidence>
<dbReference type="Pfam" id="PF03772">
    <property type="entry name" value="Competence"/>
    <property type="match status" value="1"/>
</dbReference>
<feature type="transmembrane region" description="Helical" evidence="6">
    <location>
        <begin position="399"/>
        <end position="418"/>
    </location>
</feature>
<organism evidence="8 9">
    <name type="scientific">Pseudoalteromonas xiamenensis</name>
    <dbReference type="NCBI Taxonomy" id="882626"/>
    <lineage>
        <taxon>Bacteria</taxon>
        <taxon>Pseudomonadati</taxon>
        <taxon>Pseudomonadota</taxon>
        <taxon>Gammaproteobacteria</taxon>
        <taxon>Alteromonadales</taxon>
        <taxon>Pseudoalteromonadaceae</taxon>
        <taxon>Pseudoalteromonas</taxon>
    </lineage>
</organism>
<feature type="transmembrane region" description="Helical" evidence="6">
    <location>
        <begin position="430"/>
        <end position="447"/>
    </location>
</feature>
<dbReference type="PANTHER" id="PTHR30619:SF1">
    <property type="entry name" value="RECOMBINATION PROTEIN 2"/>
    <property type="match status" value="1"/>
</dbReference>
<evidence type="ECO:0000256" key="5">
    <source>
        <dbReference type="ARBA" id="ARBA00023136"/>
    </source>
</evidence>
<dbReference type="NCBIfam" id="TIGR00360">
    <property type="entry name" value="ComEC_N-term"/>
    <property type="match status" value="1"/>
</dbReference>
<feature type="transmembrane region" description="Helical" evidence="6">
    <location>
        <begin position="336"/>
        <end position="359"/>
    </location>
</feature>
<keyword evidence="2" id="KW-1003">Cell membrane</keyword>
<protein>
    <submittedName>
        <fullName evidence="8">ComEC/Rec2 family competence protein</fullName>
    </submittedName>
</protein>
<evidence type="ECO:0000313" key="9">
    <source>
        <dbReference type="Proteomes" id="UP000664904"/>
    </source>
</evidence>
<keyword evidence="4 6" id="KW-1133">Transmembrane helix</keyword>
<evidence type="ECO:0000259" key="7">
    <source>
        <dbReference type="Pfam" id="PF03772"/>
    </source>
</evidence>
<feature type="domain" description="ComEC/Rec2-related protein" evidence="7">
    <location>
        <begin position="180"/>
        <end position="451"/>
    </location>
</feature>
<evidence type="ECO:0000256" key="3">
    <source>
        <dbReference type="ARBA" id="ARBA00022692"/>
    </source>
</evidence>
<dbReference type="Proteomes" id="UP000664904">
    <property type="component" value="Chromosome"/>
</dbReference>
<evidence type="ECO:0000256" key="6">
    <source>
        <dbReference type="SAM" id="Phobius"/>
    </source>
</evidence>
<comment type="subcellular location">
    <subcellularLocation>
        <location evidence="1">Cell membrane</location>
        <topology evidence="1">Multi-pass membrane protein</topology>
    </subcellularLocation>
</comment>
<keyword evidence="9" id="KW-1185">Reference proteome</keyword>
<evidence type="ECO:0000256" key="2">
    <source>
        <dbReference type="ARBA" id="ARBA00022475"/>
    </source>
</evidence>
<sequence length="473" mass="54606">MFGFGSWFFWTTTVALLFLAVYFKPISALVLGFILGILYVFFVVTKFQATTFSLDMKPVKVKVEIERIISTAPNTYTLAKVCQADYRCQRGYLTFPNKNVTIEENTLLDATVKLKPFRSTSHFYGRDNTLKAYLEGIVFKGKVLSISDSDKKNTSLRAQFRSWWKHQLIGLTYDWLYYVLLTGDKSMMPKEDNTRFKEYGISHLLAISGMHVGIMYTVCFWMTKILQIPLLFKGLQLIDLNRLAALFSLIMALLYVYLSGGAVSSVRAFIMLSCMVFAYVLRRPYLSFQVLFFALVLTVLYSPFVWLDYGFYLSYLACIAIIGVLKYARRFQRKNWLYLLLIIQVACFIVLAPISAYFFQGISVSGIWVNLIAIPFLSFVLFPCLLLQVVLSSLNVQPFIFDILDFVLQSAFANLETIPKHLQWLNVMQMTWQTVVSCYLAFFLLFFDKLRRFAVLTLAFPVFQFLTKEDVLI</sequence>
<dbReference type="KEGG" id="pxi:J5O05_00510"/>